<evidence type="ECO:0000256" key="1">
    <source>
        <dbReference type="ARBA" id="ARBA00003917"/>
    </source>
</evidence>
<dbReference type="PRINTS" id="PR00459">
    <property type="entry name" value="ASPEROXIDASE"/>
</dbReference>
<dbReference type="GeneID" id="11531397"/>
<comment type="subunit">
    <text evidence="12">Forms a one-to-one complex with cytochrome c.</text>
</comment>
<dbReference type="EMBL" id="HE612860">
    <property type="protein sequence ID" value="CCE63415.1"/>
    <property type="molecule type" value="Genomic_DNA"/>
</dbReference>
<dbReference type="GO" id="GO:0020037">
    <property type="term" value="F:heme binding"/>
    <property type="evidence" value="ECO:0007669"/>
    <property type="project" value="UniProtKB-UniRule"/>
</dbReference>
<dbReference type="Pfam" id="PF00141">
    <property type="entry name" value="peroxidase"/>
    <property type="match status" value="1"/>
</dbReference>
<dbReference type="InterPro" id="IPR002016">
    <property type="entry name" value="Haem_peroxidase"/>
</dbReference>
<keyword evidence="6" id="KW-0349">Heme</keyword>
<evidence type="ECO:0000256" key="13">
    <source>
        <dbReference type="ARBA" id="ARBA00049265"/>
    </source>
</evidence>
<evidence type="ECO:0000313" key="17">
    <source>
        <dbReference type="EMBL" id="CCE63415.1"/>
    </source>
</evidence>
<dbReference type="GO" id="GO:0042744">
    <property type="term" value="P:hydrogen peroxide catabolic process"/>
    <property type="evidence" value="ECO:0007669"/>
    <property type="project" value="TreeGrafter"/>
</dbReference>
<dbReference type="STRING" id="1071381.G8BU37"/>
<evidence type="ECO:0000256" key="6">
    <source>
        <dbReference type="ARBA" id="ARBA00022617"/>
    </source>
</evidence>
<evidence type="ECO:0000256" key="14">
    <source>
        <dbReference type="RuleBase" id="RU363051"/>
    </source>
</evidence>
<feature type="domain" description="Plant heme peroxidase family profile" evidence="16">
    <location>
        <begin position="169"/>
        <end position="360"/>
    </location>
</feature>
<dbReference type="InterPro" id="IPR010255">
    <property type="entry name" value="Haem_peroxidase_sf"/>
</dbReference>
<dbReference type="GO" id="GO:0004130">
    <property type="term" value="F:cytochrome-c peroxidase activity"/>
    <property type="evidence" value="ECO:0007669"/>
    <property type="project" value="UniProtKB-EC"/>
</dbReference>
<dbReference type="Gene3D" id="1.10.520.10">
    <property type="match status" value="1"/>
</dbReference>
<dbReference type="eggNOG" id="ENOG502QR1E">
    <property type="taxonomic scope" value="Eukaryota"/>
</dbReference>
<dbReference type="OMA" id="QRKWNGP"/>
<protein>
    <recommendedName>
        <fullName evidence="14">Peroxidase</fullName>
        <ecNumber evidence="14">1.11.1.-</ecNumber>
    </recommendedName>
</protein>
<organism evidence="17 18">
    <name type="scientific">Tetrapisispora phaffii (strain ATCC 24235 / CBS 4417 / NBRC 1672 / NRRL Y-8282 / UCD 70-5)</name>
    <name type="common">Yeast</name>
    <name type="synonym">Fabospora phaffii</name>
    <dbReference type="NCBI Taxonomy" id="1071381"/>
    <lineage>
        <taxon>Eukaryota</taxon>
        <taxon>Fungi</taxon>
        <taxon>Dikarya</taxon>
        <taxon>Ascomycota</taxon>
        <taxon>Saccharomycotina</taxon>
        <taxon>Saccharomycetes</taxon>
        <taxon>Saccharomycetales</taxon>
        <taxon>Saccharomycetaceae</taxon>
        <taxon>Tetrapisispora</taxon>
    </lineage>
</organism>
<evidence type="ECO:0000256" key="5">
    <source>
        <dbReference type="ARBA" id="ARBA00022559"/>
    </source>
</evidence>
<keyword evidence="7" id="KW-0479">Metal-binding</keyword>
<evidence type="ECO:0000256" key="7">
    <source>
        <dbReference type="ARBA" id="ARBA00022723"/>
    </source>
</evidence>
<dbReference type="Gene3D" id="1.10.420.10">
    <property type="entry name" value="Peroxidase, domain 2"/>
    <property type="match status" value="1"/>
</dbReference>
<keyword evidence="8" id="KW-0809">Transit peptide</keyword>
<dbReference type="InterPro" id="IPR044831">
    <property type="entry name" value="Ccp1-like"/>
</dbReference>
<feature type="region of interest" description="Disordered" evidence="15">
    <location>
        <begin position="191"/>
        <end position="214"/>
    </location>
</feature>
<keyword evidence="11" id="KW-0496">Mitochondrion</keyword>
<dbReference type="InterPro" id="IPR002207">
    <property type="entry name" value="Peroxidase_I"/>
</dbReference>
<name>G8BU37_TETPH</name>
<dbReference type="PANTHER" id="PTHR31356:SF58">
    <property type="entry name" value="CYTOCHROME C PEROXIDASE, MITOCHONDRIAL"/>
    <property type="match status" value="1"/>
</dbReference>
<dbReference type="HOGENOM" id="CLU_036959_1_1_1"/>
<evidence type="ECO:0000256" key="4">
    <source>
        <dbReference type="ARBA" id="ARBA00005997"/>
    </source>
</evidence>
<accession>G8BU37</accession>
<dbReference type="RefSeq" id="XP_003685849.1">
    <property type="nucleotide sequence ID" value="XM_003685801.1"/>
</dbReference>
<comment type="similarity">
    <text evidence="4">Belongs to the peroxidase family. Cytochrome c peroxidase subfamily.</text>
</comment>
<dbReference type="AlphaFoldDB" id="G8BU37"/>
<evidence type="ECO:0000256" key="3">
    <source>
        <dbReference type="ARBA" id="ARBA00004569"/>
    </source>
</evidence>
<dbReference type="PROSITE" id="PS50873">
    <property type="entry name" value="PEROXIDASE_4"/>
    <property type="match status" value="1"/>
</dbReference>
<keyword evidence="5 14" id="KW-0575">Peroxidase</keyword>
<evidence type="ECO:0000259" key="16">
    <source>
        <dbReference type="PROSITE" id="PS50873"/>
    </source>
</evidence>
<dbReference type="GO" id="GO:0046872">
    <property type="term" value="F:metal ion binding"/>
    <property type="evidence" value="ECO:0007669"/>
    <property type="project" value="UniProtKB-UniRule"/>
</dbReference>
<evidence type="ECO:0000256" key="15">
    <source>
        <dbReference type="SAM" id="MobiDB-lite"/>
    </source>
</evidence>
<dbReference type="OrthoDB" id="2859658at2759"/>
<comment type="function">
    <text evidence="1">Destroys radicals which are normally produced within the cells and which are toxic to biological systems.</text>
</comment>
<dbReference type="EC" id="1.11.1.-" evidence="14"/>
<dbReference type="GO" id="GO:0000302">
    <property type="term" value="P:response to reactive oxygen species"/>
    <property type="evidence" value="ECO:0007669"/>
    <property type="project" value="TreeGrafter"/>
</dbReference>
<sequence length="360" mass="40032">MSFARTLNKRSVYLFGAVAGAAAAASMASQSEFSKFSYNNSNNNNNNNRHNNFSRFTKAGLFGIGAASASHPNVANPDKTKTIEDYQKIYNVIAKKIQDEDEHDGYIGYIPILVRIAWHSSGTYDKESGTGGSHGGTMRHAKELNDPSNAGLHTAKAFLDPIQTQFPWISHGDLYTLAGVAAIQEAQGPKIPWRNGRVNKDEDEGPENGRLPDANGDATYVRSYYGRLNFLNDRDIVALMGCHCLGRTHLANSGFDGPWGAASNVFSNEFFVNLLTENWKWEKNAAGNYQWNSPKGYMMLPADHSLIEDGTFKKIVEEYAANQDVFFKDFSNVFARLLENGITFPKDQKPFIFKTLDEQE</sequence>
<reference evidence="17 18" key="1">
    <citation type="journal article" date="2011" name="Proc. Natl. Acad. Sci. U.S.A.">
        <title>Evolutionary erosion of yeast sex chromosomes by mating-type switching accidents.</title>
        <authorList>
            <person name="Gordon J.L."/>
            <person name="Armisen D."/>
            <person name="Proux-Wera E."/>
            <person name="Oheigeartaigh S.S."/>
            <person name="Byrne K.P."/>
            <person name="Wolfe K.H."/>
        </authorList>
    </citation>
    <scope>NUCLEOTIDE SEQUENCE [LARGE SCALE GENOMIC DNA]</scope>
    <source>
        <strain evidence="18">ATCC 24235 / CBS 4417 / NBRC 1672 / NRRL Y-8282 / UCD 70-5</strain>
    </source>
</reference>
<dbReference type="GO" id="GO:0005759">
    <property type="term" value="C:mitochondrial matrix"/>
    <property type="evidence" value="ECO:0007669"/>
    <property type="project" value="UniProtKB-SubCell"/>
</dbReference>
<keyword evidence="10" id="KW-0408">Iron</keyword>
<evidence type="ECO:0000256" key="12">
    <source>
        <dbReference type="ARBA" id="ARBA00038574"/>
    </source>
</evidence>
<gene>
    <name evidence="17" type="primary">TPHA0E03250</name>
    <name evidence="17" type="ordered locus">TPHA_0E03250</name>
</gene>
<dbReference type="GO" id="GO:0034599">
    <property type="term" value="P:cellular response to oxidative stress"/>
    <property type="evidence" value="ECO:0007669"/>
    <property type="project" value="EnsemblFungi"/>
</dbReference>
<evidence type="ECO:0000256" key="11">
    <source>
        <dbReference type="ARBA" id="ARBA00023128"/>
    </source>
</evidence>
<dbReference type="PANTHER" id="PTHR31356">
    <property type="entry name" value="THYLAKOID LUMENAL 29 KDA PROTEIN, CHLOROPLASTIC-RELATED"/>
    <property type="match status" value="1"/>
</dbReference>
<dbReference type="GO" id="GO:0005758">
    <property type="term" value="C:mitochondrial intermembrane space"/>
    <property type="evidence" value="ECO:0007669"/>
    <property type="project" value="UniProtKB-SubCell"/>
</dbReference>
<evidence type="ECO:0000256" key="9">
    <source>
        <dbReference type="ARBA" id="ARBA00023002"/>
    </source>
</evidence>
<proteinExistence type="inferred from homology"/>
<evidence type="ECO:0000256" key="2">
    <source>
        <dbReference type="ARBA" id="ARBA00004305"/>
    </source>
</evidence>
<keyword evidence="9 14" id="KW-0560">Oxidoreductase</keyword>
<evidence type="ECO:0000256" key="8">
    <source>
        <dbReference type="ARBA" id="ARBA00022946"/>
    </source>
</evidence>
<dbReference type="FunFam" id="1.10.520.10:FF:000005">
    <property type="entry name" value="Cytochrome c peroxidase"/>
    <property type="match status" value="1"/>
</dbReference>
<evidence type="ECO:0000256" key="10">
    <source>
        <dbReference type="ARBA" id="ARBA00023004"/>
    </source>
</evidence>
<dbReference type="PRINTS" id="PR00458">
    <property type="entry name" value="PEROXIDASE"/>
</dbReference>
<dbReference type="KEGG" id="tpf:TPHA_0E03250"/>
<keyword evidence="18" id="KW-1185">Reference proteome</keyword>
<comment type="subcellular location">
    <subcellularLocation>
        <location evidence="3">Mitochondrion intermembrane space</location>
    </subcellularLocation>
    <subcellularLocation>
        <location evidence="2">Mitochondrion matrix</location>
    </subcellularLocation>
</comment>
<evidence type="ECO:0000313" key="18">
    <source>
        <dbReference type="Proteomes" id="UP000005666"/>
    </source>
</evidence>
<dbReference type="Proteomes" id="UP000005666">
    <property type="component" value="Chromosome 5"/>
</dbReference>
<dbReference type="SUPFAM" id="SSF48113">
    <property type="entry name" value="Heme-dependent peroxidases"/>
    <property type="match status" value="1"/>
</dbReference>
<comment type="catalytic activity">
    <reaction evidence="13">
        <text>2 Fe(II)-[cytochrome c] + H2O2 + 2 H(+) = 2 Fe(III)-[cytochrome c] + 2 H2O</text>
        <dbReference type="Rhea" id="RHEA:16581"/>
        <dbReference type="Rhea" id="RHEA-COMP:10350"/>
        <dbReference type="Rhea" id="RHEA-COMP:14399"/>
        <dbReference type="ChEBI" id="CHEBI:15377"/>
        <dbReference type="ChEBI" id="CHEBI:15378"/>
        <dbReference type="ChEBI" id="CHEBI:16240"/>
        <dbReference type="ChEBI" id="CHEBI:29033"/>
        <dbReference type="ChEBI" id="CHEBI:29034"/>
        <dbReference type="EC" id="1.11.1.5"/>
    </reaction>
</comment>